<accession>A0AAD4QB04</accession>
<reference evidence="3" key="1">
    <citation type="submission" date="2022-01" db="EMBL/GenBank/DDBJ databases">
        <title>Comparative genomics reveals a dynamic genome evolution in the ectomycorrhizal milk-cap (Lactarius) mushrooms.</title>
        <authorList>
            <consortium name="DOE Joint Genome Institute"/>
            <person name="Lebreton A."/>
            <person name="Tang N."/>
            <person name="Kuo A."/>
            <person name="LaButti K."/>
            <person name="Drula E."/>
            <person name="Barry K."/>
            <person name="Clum A."/>
            <person name="Lipzen A."/>
            <person name="Mousain D."/>
            <person name="Ng V."/>
            <person name="Wang R."/>
            <person name="Wang X."/>
            <person name="Dai Y."/>
            <person name="Henrissat B."/>
            <person name="Grigoriev I.V."/>
            <person name="Guerin-Laguette A."/>
            <person name="Yu F."/>
            <person name="Martin F.M."/>
        </authorList>
    </citation>
    <scope>NUCLEOTIDE SEQUENCE</scope>
    <source>
        <strain evidence="3">QP</strain>
    </source>
</reference>
<evidence type="ECO:0000313" key="4">
    <source>
        <dbReference type="Proteomes" id="UP001201163"/>
    </source>
</evidence>
<dbReference type="EMBL" id="JAKELL010000059">
    <property type="protein sequence ID" value="KAH8985895.1"/>
    <property type="molecule type" value="Genomic_DNA"/>
</dbReference>
<dbReference type="PANTHER" id="PTHR47942">
    <property type="entry name" value="TETRATRICOPEPTIDE REPEAT (TPR)-LIKE SUPERFAMILY PROTEIN-RELATED"/>
    <property type="match status" value="1"/>
</dbReference>
<evidence type="ECO:0000256" key="1">
    <source>
        <dbReference type="ARBA" id="ARBA00022737"/>
    </source>
</evidence>
<protein>
    <recommendedName>
        <fullName evidence="5">Pentatricopeptide repeat domain-containing protein</fullName>
    </recommendedName>
</protein>
<sequence>MLCNWSAKANVIIPRTVAFRRNATTISLVASKSRASSPEARLCLSPTSSHHPFSSTPRLLGAPALPQPRSNLHPSVISSLSAPAITPSPFAVDHLSPSQISRASATAIRISLARGSTWDAFHLWHSLNWSAHHYHEPVSNSLSRPPFRKPTTAFVPIDFGQPVSTRFAGHCLLHGLLRAGETKTAAMLAEQMMANGEELRPLSFEVLLRQLHPSANQGLPRTIYDRFRNRTSRKMPLGPGVLDLQNVMPNDPFLSFAVRLLSKAREHRWQRTAGMYESVLRACLVQGEILVASLLLVLLLKDYQLRLACSRVAAEAERVGAPDTMAYVHSKLPDTPSRGFRVLPYRSSRYLYQSVTYFLEKHCVHVDDPLFPEASQALAILASALDARSIPYAGLATLIKVLYSYPQCRQNVWVTLPSGERQSLNAYRYFHRVLFDLLRTLPDSHSCDVDTGRLPELNLESYNALLNYAIRFRHSLTLADRLLHHMSEIRKPRLAPCMDTYNTLLRGSTLLRRNDLAESILRVMRRAMSGSQIDIFIPHFPLATPQEPSPQIKPPRTDLPGPHHRRFRGLIEDTRQYELTIPKPKAHLEPDNVLRTTYMAHLVATGRPDAVAALIVRAIPELEPPERRLLPEEHSARWSAGIEGGVTLGPHFFAAALNALRKAGRRGFAERVWALARAAEAKSLEQDSTTPWCLSVHAYTAMLQLYADETRGRHAHGRPQDFSHKVTSAEQVERLSPRRARLGLQKGMLIYRSLRRAAEMVREAVMRGSDQGREGIHSLEPPTADARFFNAALSLVSRQPGMSPRSSRPGSHWRWNRLLRAAHERFSVTGRKPHGWTPELEEIAKGVESAGYALPIGFSLRLVGRDAQVVSQGKMDLSSRPYSFGKRRRQRFAPHRIPTVKRKGLPVRGRWRHLGWPDKEGGDAREE</sequence>
<evidence type="ECO:0000313" key="3">
    <source>
        <dbReference type="EMBL" id="KAH8985895.1"/>
    </source>
</evidence>
<feature type="compositionally biased region" description="Low complexity" evidence="2">
    <location>
        <begin position="45"/>
        <end position="57"/>
    </location>
</feature>
<dbReference type="Gene3D" id="1.25.40.10">
    <property type="entry name" value="Tetratricopeptide repeat domain"/>
    <property type="match status" value="1"/>
</dbReference>
<dbReference type="AlphaFoldDB" id="A0AAD4QB04"/>
<evidence type="ECO:0000256" key="2">
    <source>
        <dbReference type="SAM" id="MobiDB-lite"/>
    </source>
</evidence>
<dbReference type="InterPro" id="IPR051222">
    <property type="entry name" value="PPR/CCM1_RNA-binding"/>
</dbReference>
<name>A0AAD4QB04_9AGAM</name>
<comment type="caution">
    <text evidence="3">The sequence shown here is derived from an EMBL/GenBank/DDBJ whole genome shotgun (WGS) entry which is preliminary data.</text>
</comment>
<feature type="region of interest" description="Disordered" evidence="2">
    <location>
        <begin position="40"/>
        <end position="60"/>
    </location>
</feature>
<proteinExistence type="predicted"/>
<keyword evidence="4" id="KW-1185">Reference proteome</keyword>
<dbReference type="PANTHER" id="PTHR47942:SF63">
    <property type="entry name" value="PENTATRICOPEPTIDE REPEAT-CONTAINING PROTEIN"/>
    <property type="match status" value="1"/>
</dbReference>
<keyword evidence="1" id="KW-0677">Repeat</keyword>
<dbReference type="Proteomes" id="UP001201163">
    <property type="component" value="Unassembled WGS sequence"/>
</dbReference>
<evidence type="ECO:0008006" key="5">
    <source>
        <dbReference type="Google" id="ProtNLM"/>
    </source>
</evidence>
<dbReference type="InterPro" id="IPR011990">
    <property type="entry name" value="TPR-like_helical_dom_sf"/>
</dbReference>
<gene>
    <name evidence="3" type="ORF">EDB92DRAFT_1881386</name>
</gene>
<organism evidence="3 4">
    <name type="scientific">Lactarius akahatsu</name>
    <dbReference type="NCBI Taxonomy" id="416441"/>
    <lineage>
        <taxon>Eukaryota</taxon>
        <taxon>Fungi</taxon>
        <taxon>Dikarya</taxon>
        <taxon>Basidiomycota</taxon>
        <taxon>Agaricomycotina</taxon>
        <taxon>Agaricomycetes</taxon>
        <taxon>Russulales</taxon>
        <taxon>Russulaceae</taxon>
        <taxon>Lactarius</taxon>
    </lineage>
</organism>